<dbReference type="Pfam" id="PF13041">
    <property type="entry name" value="PPR_2"/>
    <property type="match status" value="1"/>
</dbReference>
<dbReference type="PANTHER" id="PTHR47942:SF63">
    <property type="entry name" value="PENTATRICOPEPTIDE REPEAT-CONTAINING PROTEIN"/>
    <property type="match status" value="1"/>
</dbReference>
<accession>A0A067QLX2</accession>
<keyword evidence="1" id="KW-0677">Repeat</keyword>
<keyword evidence="4" id="KW-1185">Reference proteome</keyword>
<sequence length="564" mass="63879">MRLLEPHVLSSRLKALCERGQVDQAVALLKSSPLDAQNPPVWNTLISECLKAKRYKLSYDLYTDMKRRGLKPTTRTYQTLFSGLSRIEHWPTHTKQLSNAHSLYSYYQAHVQAIKESDPYSPDLNVLPVASYLRLLGDAEEYQKMFDVYFAMDQDGPLAPNHIVYTAMLNALSWRRTGQTAEGMSIQAQNASDAKLLWRRMLKASEKKDGGFPIDSFVVAPMLRILARGRPTDQTLAFEIIRDFLGLSKPGETPLPPRFPLSPQTLEPVLELCNNQQKHRLCLHFAQQVIDRPLKNGEESIIDRSHMEQVLKAYAALSVMGATTESTEAYETLEWMLKQEVLGRNGPKIRPTASTYNLVLMACWPGGDWTHARKVFELMTGYRMHDFSDGADRSKEIKVDGRSKGRIIIPDAETMSCLVRTARVSRDKANMRQCLRIVGHLGADVLFGSSFVDGKKPKAVMTSKRLEKRATFYQAKLADGLVDLVKAVTERKGDKNAEGTSHPEWEEEVAAWRKLKKQAEDVLQYTAGLSKRTPELEERLLGSERELAHQGRLVEHDFATTRFT</sequence>
<dbReference type="NCBIfam" id="TIGR00756">
    <property type="entry name" value="PPR"/>
    <property type="match status" value="1"/>
</dbReference>
<dbReference type="Pfam" id="PF01535">
    <property type="entry name" value="PPR"/>
    <property type="match status" value="1"/>
</dbReference>
<dbReference type="InterPro" id="IPR011990">
    <property type="entry name" value="TPR-like_helical_dom_sf"/>
</dbReference>
<dbReference type="InterPro" id="IPR051222">
    <property type="entry name" value="PPR/CCM1_RNA-binding"/>
</dbReference>
<dbReference type="InParanoid" id="A0A067QLX2"/>
<dbReference type="PROSITE" id="PS51375">
    <property type="entry name" value="PPR"/>
    <property type="match status" value="1"/>
</dbReference>
<dbReference type="InterPro" id="IPR002885">
    <property type="entry name" value="PPR_rpt"/>
</dbReference>
<organism evidence="3 4">
    <name type="scientific">Jaapia argillacea MUCL 33604</name>
    <dbReference type="NCBI Taxonomy" id="933084"/>
    <lineage>
        <taxon>Eukaryota</taxon>
        <taxon>Fungi</taxon>
        <taxon>Dikarya</taxon>
        <taxon>Basidiomycota</taxon>
        <taxon>Agaricomycotina</taxon>
        <taxon>Agaricomycetes</taxon>
        <taxon>Agaricomycetidae</taxon>
        <taxon>Jaapiales</taxon>
        <taxon>Jaapiaceae</taxon>
        <taxon>Jaapia</taxon>
    </lineage>
</organism>
<evidence type="ECO:0000313" key="4">
    <source>
        <dbReference type="Proteomes" id="UP000027265"/>
    </source>
</evidence>
<dbReference type="Proteomes" id="UP000027265">
    <property type="component" value="Unassembled WGS sequence"/>
</dbReference>
<dbReference type="AlphaFoldDB" id="A0A067QLX2"/>
<evidence type="ECO:0000256" key="1">
    <source>
        <dbReference type="ARBA" id="ARBA00022737"/>
    </source>
</evidence>
<protein>
    <recommendedName>
        <fullName evidence="5">Pentacotripeptide-repeat region of PRORP domain-containing protein</fullName>
    </recommendedName>
</protein>
<gene>
    <name evidence="3" type="ORF">JAAARDRAFT_118172</name>
</gene>
<name>A0A067QLX2_9AGAM</name>
<dbReference type="STRING" id="933084.A0A067QLX2"/>
<dbReference type="HOGENOM" id="CLU_026239_0_0_1"/>
<evidence type="ECO:0000256" key="2">
    <source>
        <dbReference type="PROSITE-ProRule" id="PRU00708"/>
    </source>
</evidence>
<evidence type="ECO:0008006" key="5">
    <source>
        <dbReference type="Google" id="ProtNLM"/>
    </source>
</evidence>
<feature type="repeat" description="PPR" evidence="2">
    <location>
        <begin position="38"/>
        <end position="72"/>
    </location>
</feature>
<dbReference type="EMBL" id="KL197709">
    <property type="protein sequence ID" value="KDQ64497.1"/>
    <property type="molecule type" value="Genomic_DNA"/>
</dbReference>
<dbReference type="Gene3D" id="1.25.40.10">
    <property type="entry name" value="Tetratricopeptide repeat domain"/>
    <property type="match status" value="2"/>
</dbReference>
<reference evidence="4" key="1">
    <citation type="journal article" date="2014" name="Proc. Natl. Acad. Sci. U.S.A.">
        <title>Extensive sampling of basidiomycete genomes demonstrates inadequacy of the white-rot/brown-rot paradigm for wood decay fungi.</title>
        <authorList>
            <person name="Riley R."/>
            <person name="Salamov A.A."/>
            <person name="Brown D.W."/>
            <person name="Nagy L.G."/>
            <person name="Floudas D."/>
            <person name="Held B.W."/>
            <person name="Levasseur A."/>
            <person name="Lombard V."/>
            <person name="Morin E."/>
            <person name="Otillar R."/>
            <person name="Lindquist E.A."/>
            <person name="Sun H."/>
            <person name="LaButti K.M."/>
            <person name="Schmutz J."/>
            <person name="Jabbour D."/>
            <person name="Luo H."/>
            <person name="Baker S.E."/>
            <person name="Pisabarro A.G."/>
            <person name="Walton J.D."/>
            <person name="Blanchette R.A."/>
            <person name="Henrissat B."/>
            <person name="Martin F."/>
            <person name="Cullen D."/>
            <person name="Hibbett D.S."/>
            <person name="Grigoriev I.V."/>
        </authorList>
    </citation>
    <scope>NUCLEOTIDE SEQUENCE [LARGE SCALE GENOMIC DNA]</scope>
    <source>
        <strain evidence="4">MUCL 33604</strain>
    </source>
</reference>
<evidence type="ECO:0000313" key="3">
    <source>
        <dbReference type="EMBL" id="KDQ64497.1"/>
    </source>
</evidence>
<dbReference type="OrthoDB" id="185373at2759"/>
<proteinExistence type="predicted"/>
<dbReference type="PANTHER" id="PTHR47942">
    <property type="entry name" value="TETRATRICOPEPTIDE REPEAT (TPR)-LIKE SUPERFAMILY PROTEIN-RELATED"/>
    <property type="match status" value="1"/>
</dbReference>